<organism evidence="2 3">
    <name type="scientific">Blautia obeum</name>
    <dbReference type="NCBI Taxonomy" id="40520"/>
    <lineage>
        <taxon>Bacteria</taxon>
        <taxon>Bacillati</taxon>
        <taxon>Bacillota</taxon>
        <taxon>Clostridia</taxon>
        <taxon>Lachnospirales</taxon>
        <taxon>Lachnospiraceae</taxon>
        <taxon>Blautia</taxon>
    </lineage>
</organism>
<evidence type="ECO:0000313" key="3">
    <source>
        <dbReference type="Proteomes" id="UP000095762"/>
    </source>
</evidence>
<dbReference type="AlphaFoldDB" id="A0A174WC23"/>
<dbReference type="PANTHER" id="PTHR43424">
    <property type="entry name" value="LOCUS PUTATIVE PROTEIN 1-RELATED"/>
    <property type="match status" value="1"/>
</dbReference>
<proteinExistence type="predicted"/>
<accession>A0A174WC23</accession>
<dbReference type="EMBL" id="CZBP01000052">
    <property type="protein sequence ID" value="CUQ42007.1"/>
    <property type="molecule type" value="Genomic_DNA"/>
</dbReference>
<keyword evidence="1" id="KW-1133">Transmembrane helix</keyword>
<dbReference type="RefSeq" id="WP_055060726.1">
    <property type="nucleotide sequence ID" value="NZ_CZBP01000052.1"/>
</dbReference>
<feature type="transmembrane region" description="Helical" evidence="1">
    <location>
        <begin position="93"/>
        <end position="112"/>
    </location>
</feature>
<feature type="transmembrane region" description="Helical" evidence="1">
    <location>
        <begin position="147"/>
        <end position="166"/>
    </location>
</feature>
<name>A0A174WC23_9FIRM</name>
<protein>
    <submittedName>
        <fullName evidence="2">Uncharacterized protein</fullName>
    </submittedName>
</protein>
<dbReference type="Proteomes" id="UP000095762">
    <property type="component" value="Unassembled WGS sequence"/>
</dbReference>
<reference evidence="2 3" key="1">
    <citation type="submission" date="2015-09" db="EMBL/GenBank/DDBJ databases">
        <authorList>
            <consortium name="Pathogen Informatics"/>
        </authorList>
    </citation>
    <scope>NUCLEOTIDE SEQUENCE [LARGE SCALE GENOMIC DNA]</scope>
    <source>
        <strain evidence="2 3">2789STDY5834957</strain>
    </source>
</reference>
<keyword evidence="1" id="KW-0812">Transmembrane</keyword>
<feature type="transmembrane region" description="Helical" evidence="1">
    <location>
        <begin position="119"/>
        <end position="141"/>
    </location>
</feature>
<sequence>MLDKASVGYYSAALTISTLWSMIPSALIQSISPVLYEAAGKDRALYLRRLRQSYAVLFWLNAAYSIFVGVFAHWVILLLYGKDYLAGTAALRIVVWYYGLSTMSTLNQVYLANDGKNRYINLFCIAGLITDVILNFILIPVMGINGAAIATLITHIVIQIVMPYMYKDTREIATSIIQGALLRDVFNKAEMAMIKNTVNKIVKRG</sequence>
<evidence type="ECO:0000256" key="1">
    <source>
        <dbReference type="SAM" id="Phobius"/>
    </source>
</evidence>
<dbReference type="PANTHER" id="PTHR43424:SF1">
    <property type="entry name" value="LOCUS PUTATIVE PROTEIN 1-RELATED"/>
    <property type="match status" value="1"/>
</dbReference>
<gene>
    <name evidence="2" type="ORF">ERS852569_03820</name>
</gene>
<dbReference type="InterPro" id="IPR052556">
    <property type="entry name" value="PolySynth_Transporter"/>
</dbReference>
<feature type="transmembrane region" description="Helical" evidence="1">
    <location>
        <begin position="56"/>
        <end position="81"/>
    </location>
</feature>
<feature type="transmembrane region" description="Helical" evidence="1">
    <location>
        <begin position="12"/>
        <end position="36"/>
    </location>
</feature>
<keyword evidence="1" id="KW-0472">Membrane</keyword>
<evidence type="ECO:0000313" key="2">
    <source>
        <dbReference type="EMBL" id="CUQ42007.1"/>
    </source>
</evidence>